<sequence length="319" mass="37248">MVLLKIDFNRKERGPGVWVLNTELLKSESYKLEIENLIEKEKEDGMYVQDKRIWWENLKDWMLQRIPDFYKEVLNGLEIKGIKCETKKLQDREYVVSFIYLPAYLEDSDILDKLEGWRVIPTSQIRRRYYPETDIKDGTRFVKVKFPREVASLPYSTRFGTAEGTQHFRIIHSQQVKTCRLCMSPQHILKDCPEFTCYKCEEQGHFVRDCTAVKCPDCFKILNKGECWMNSGEEEEEAEEEEEEEQEDSGQMLKEAMETKAVSEPQEVAIEEEKGNGKELVNTNEGEKSVEKESIEEGVWTPADIATNTMDKHNAAENS</sequence>
<keyword evidence="1" id="KW-0862">Zinc</keyword>
<evidence type="ECO:0000259" key="3">
    <source>
        <dbReference type="PROSITE" id="PS50158"/>
    </source>
</evidence>
<organism evidence="4 5">
    <name type="scientific">Labeo rohita</name>
    <name type="common">Indian major carp</name>
    <name type="synonym">Cyprinus rohita</name>
    <dbReference type="NCBI Taxonomy" id="84645"/>
    <lineage>
        <taxon>Eukaryota</taxon>
        <taxon>Metazoa</taxon>
        <taxon>Chordata</taxon>
        <taxon>Craniata</taxon>
        <taxon>Vertebrata</taxon>
        <taxon>Euteleostomi</taxon>
        <taxon>Actinopterygii</taxon>
        <taxon>Neopterygii</taxon>
        <taxon>Teleostei</taxon>
        <taxon>Ostariophysi</taxon>
        <taxon>Cypriniformes</taxon>
        <taxon>Cyprinidae</taxon>
        <taxon>Labeoninae</taxon>
        <taxon>Labeonini</taxon>
        <taxon>Labeo</taxon>
    </lineage>
</organism>
<reference evidence="4 5" key="1">
    <citation type="submission" date="2022-01" db="EMBL/GenBank/DDBJ databases">
        <title>A high-quality chromosome-level genome assembly of rohu carp, Labeo rohita.</title>
        <authorList>
            <person name="Arick M.A. II"/>
            <person name="Hsu C.-Y."/>
            <person name="Magbanua Z."/>
            <person name="Pechanova O."/>
            <person name="Grover C."/>
            <person name="Miller E."/>
            <person name="Thrash A."/>
            <person name="Ezzel L."/>
            <person name="Alam S."/>
            <person name="Benzie J."/>
            <person name="Hamilton M."/>
            <person name="Karsi A."/>
            <person name="Lawrence M.L."/>
            <person name="Peterson D.G."/>
        </authorList>
    </citation>
    <scope>NUCLEOTIDE SEQUENCE [LARGE SCALE GENOMIC DNA]</scope>
    <source>
        <strain evidence="5">BAU-BD-2019</strain>
        <tissue evidence="4">Blood</tissue>
    </source>
</reference>
<accession>A0ABQ8LXE2</accession>
<name>A0ABQ8LXE2_LABRO</name>
<comment type="caution">
    <text evidence="4">The sequence shown here is derived from an EMBL/GenBank/DDBJ whole genome shotgun (WGS) entry which is preliminary data.</text>
</comment>
<dbReference type="Gene3D" id="4.10.60.10">
    <property type="entry name" value="Zinc finger, CCHC-type"/>
    <property type="match status" value="1"/>
</dbReference>
<feature type="region of interest" description="Disordered" evidence="2">
    <location>
        <begin position="231"/>
        <end position="319"/>
    </location>
</feature>
<dbReference type="SUPFAM" id="SSF57756">
    <property type="entry name" value="Retrovirus zinc finger-like domains"/>
    <property type="match status" value="1"/>
</dbReference>
<evidence type="ECO:0000256" key="1">
    <source>
        <dbReference type="PROSITE-ProRule" id="PRU00047"/>
    </source>
</evidence>
<dbReference type="InterPro" id="IPR042509">
    <property type="entry name" value="ZCCHC3"/>
</dbReference>
<feature type="compositionally biased region" description="Acidic residues" evidence="2">
    <location>
        <begin position="232"/>
        <end position="248"/>
    </location>
</feature>
<feature type="compositionally biased region" description="Basic and acidic residues" evidence="2">
    <location>
        <begin position="285"/>
        <end position="295"/>
    </location>
</feature>
<gene>
    <name evidence="4" type="ORF">H4Q32_017688</name>
</gene>
<dbReference type="Pfam" id="PF00098">
    <property type="entry name" value="zf-CCHC"/>
    <property type="match status" value="1"/>
</dbReference>
<proteinExistence type="predicted"/>
<keyword evidence="5" id="KW-1185">Reference proteome</keyword>
<dbReference type="PANTHER" id="PTHR22639:SF3">
    <property type="entry name" value="ZINC FINGER CCHC DOMAIN-CONTAINING PROTEIN 3"/>
    <property type="match status" value="1"/>
</dbReference>
<dbReference type="EMBL" id="JACTAM010000016">
    <property type="protein sequence ID" value="KAI2655313.1"/>
    <property type="molecule type" value="Genomic_DNA"/>
</dbReference>
<dbReference type="PROSITE" id="PS50158">
    <property type="entry name" value="ZF_CCHC"/>
    <property type="match status" value="1"/>
</dbReference>
<feature type="compositionally biased region" description="Basic and acidic residues" evidence="2">
    <location>
        <begin position="310"/>
        <end position="319"/>
    </location>
</feature>
<dbReference type="SMART" id="SM00343">
    <property type="entry name" value="ZnF_C2HC"/>
    <property type="match status" value="2"/>
</dbReference>
<evidence type="ECO:0000256" key="2">
    <source>
        <dbReference type="SAM" id="MobiDB-lite"/>
    </source>
</evidence>
<feature type="domain" description="CCHC-type" evidence="3">
    <location>
        <begin position="197"/>
        <end position="210"/>
    </location>
</feature>
<keyword evidence="1" id="KW-0479">Metal-binding</keyword>
<dbReference type="Proteomes" id="UP000830375">
    <property type="component" value="Unassembled WGS sequence"/>
</dbReference>
<protein>
    <recommendedName>
        <fullName evidence="3">CCHC-type domain-containing protein</fullName>
    </recommendedName>
</protein>
<dbReference type="PANTHER" id="PTHR22639">
    <property type="entry name" value="GAG-RELATED PROTEIN"/>
    <property type="match status" value="1"/>
</dbReference>
<evidence type="ECO:0000313" key="4">
    <source>
        <dbReference type="EMBL" id="KAI2655313.1"/>
    </source>
</evidence>
<keyword evidence="1" id="KW-0863">Zinc-finger</keyword>
<dbReference type="InterPro" id="IPR036875">
    <property type="entry name" value="Znf_CCHC_sf"/>
</dbReference>
<evidence type="ECO:0000313" key="5">
    <source>
        <dbReference type="Proteomes" id="UP000830375"/>
    </source>
</evidence>
<dbReference type="InterPro" id="IPR001878">
    <property type="entry name" value="Znf_CCHC"/>
</dbReference>